<organism evidence="2 3">
    <name type="scientific">Ornithinimicrobium pekingense</name>
    <dbReference type="NCBI Taxonomy" id="384677"/>
    <lineage>
        <taxon>Bacteria</taxon>
        <taxon>Bacillati</taxon>
        <taxon>Actinomycetota</taxon>
        <taxon>Actinomycetes</taxon>
        <taxon>Micrococcales</taxon>
        <taxon>Ornithinimicrobiaceae</taxon>
        <taxon>Ornithinimicrobium</taxon>
    </lineage>
</organism>
<name>A0ABQ2FAS4_9MICO</name>
<gene>
    <name evidence="2" type="ORF">GCM10011509_17180</name>
</gene>
<protein>
    <recommendedName>
        <fullName evidence="4">Metallopeptidase family protein</fullName>
    </recommendedName>
</protein>
<evidence type="ECO:0000313" key="3">
    <source>
        <dbReference type="Proteomes" id="UP000662111"/>
    </source>
</evidence>
<dbReference type="InterPro" id="IPR038555">
    <property type="entry name" value="Zincin_1_sf"/>
</dbReference>
<dbReference type="EMBL" id="BMLB01000003">
    <property type="protein sequence ID" value="GGK69360.1"/>
    <property type="molecule type" value="Genomic_DNA"/>
</dbReference>
<dbReference type="CDD" id="cd12952">
    <property type="entry name" value="MMP_ACEL2062"/>
    <property type="match status" value="1"/>
</dbReference>
<keyword evidence="3" id="KW-1185">Reference proteome</keyword>
<dbReference type="InterPro" id="IPR010428">
    <property type="entry name" value="Zincin_1"/>
</dbReference>
<evidence type="ECO:0008006" key="4">
    <source>
        <dbReference type="Google" id="ProtNLM"/>
    </source>
</evidence>
<proteinExistence type="predicted"/>
<dbReference type="Pfam" id="PF06262">
    <property type="entry name" value="Zincin_1"/>
    <property type="match status" value="1"/>
</dbReference>
<sequence>MHDDERPVPHQGDGAPSSAGPAETGGDDDHRHGQPLPDAAGGHPPLEMSREDFEIAVGDALDLVPVALMDQLDNVVFLVEDEPPPEDPELLGVYDGVPLTERDLTWGGHLPDRITIFRGPLVRMCEDRDDLLDEIAVTVVHEIAHHFGIDDDTLHDLGWG</sequence>
<dbReference type="Proteomes" id="UP000662111">
    <property type="component" value="Unassembled WGS sequence"/>
</dbReference>
<feature type="region of interest" description="Disordered" evidence="1">
    <location>
        <begin position="1"/>
        <end position="46"/>
    </location>
</feature>
<dbReference type="SUPFAM" id="SSF55486">
    <property type="entry name" value="Metalloproteases ('zincins'), catalytic domain"/>
    <property type="match status" value="1"/>
</dbReference>
<reference evidence="3" key="1">
    <citation type="journal article" date="2019" name="Int. J. Syst. Evol. Microbiol.">
        <title>The Global Catalogue of Microorganisms (GCM) 10K type strain sequencing project: providing services to taxonomists for standard genome sequencing and annotation.</title>
        <authorList>
            <consortium name="The Broad Institute Genomics Platform"/>
            <consortium name="The Broad Institute Genome Sequencing Center for Infectious Disease"/>
            <person name="Wu L."/>
            <person name="Ma J."/>
        </authorList>
    </citation>
    <scope>NUCLEOTIDE SEQUENCE [LARGE SCALE GENOMIC DNA]</scope>
    <source>
        <strain evidence="3">CGMCC 1.5362</strain>
    </source>
</reference>
<comment type="caution">
    <text evidence="2">The sequence shown here is derived from an EMBL/GenBank/DDBJ whole genome shotgun (WGS) entry which is preliminary data.</text>
</comment>
<evidence type="ECO:0000256" key="1">
    <source>
        <dbReference type="SAM" id="MobiDB-lite"/>
    </source>
</evidence>
<evidence type="ECO:0000313" key="2">
    <source>
        <dbReference type="EMBL" id="GGK69360.1"/>
    </source>
</evidence>
<dbReference type="Gene3D" id="3.30.2010.20">
    <property type="match status" value="1"/>
</dbReference>
<accession>A0ABQ2FAS4</accession>